<protein>
    <submittedName>
        <fullName evidence="1">Dihydroorotate dehydrogenase electron transfer subunit</fullName>
    </submittedName>
</protein>
<organism evidence="1 2">
    <name type="scientific">Legionella waltersii</name>
    <dbReference type="NCBI Taxonomy" id="66969"/>
    <lineage>
        <taxon>Bacteria</taxon>
        <taxon>Pseudomonadati</taxon>
        <taxon>Pseudomonadota</taxon>
        <taxon>Gammaproteobacteria</taxon>
        <taxon>Legionellales</taxon>
        <taxon>Legionellaceae</taxon>
        <taxon>Legionella</taxon>
    </lineage>
</organism>
<name>A0A0W1A139_9GAMM</name>
<dbReference type="AlphaFoldDB" id="A0A0W1A139"/>
<comment type="caution">
    <text evidence="1">The sequence shown here is derived from an EMBL/GenBank/DDBJ whole genome shotgun (WGS) entry which is preliminary data.</text>
</comment>
<dbReference type="STRING" id="66969.Lwal_2978"/>
<proteinExistence type="predicted"/>
<dbReference type="SUPFAM" id="SSF52343">
    <property type="entry name" value="Ferredoxin reductase-like, C-terminal NADP-linked domain"/>
    <property type="match status" value="1"/>
</dbReference>
<dbReference type="Proteomes" id="UP000054729">
    <property type="component" value="Unassembled WGS sequence"/>
</dbReference>
<sequence length="254" mass="28047">MLSRHEAQLIGKSVHGESQVYTLNIENVSPKDCKSGQYVVVHGDKKPIYLAVASGPNDSYVYISQLLKGGAKNILTESAVNAKLQVDAPCGNEFKPVGQKVLLICAGSAESIMRNIYMNLWAQGKEVSVIYSAKRLEDLPFPKLVKKLNCDSNHYITLTEETGGKFKSGRITEHLKTRKIDPETSVFVCGPAGFENDVVNTLLEKSHPAKNISISYWGKILPVDSADLVKRGFKLKKEESVEKKEDELTPTPQI</sequence>
<accession>A0A0W1A139</accession>
<dbReference type="OrthoDB" id="9801223at2"/>
<evidence type="ECO:0000313" key="1">
    <source>
        <dbReference type="EMBL" id="KTD74937.1"/>
    </source>
</evidence>
<dbReference type="InterPro" id="IPR039261">
    <property type="entry name" value="FNR_nucleotide-bd"/>
</dbReference>
<reference evidence="1 2" key="1">
    <citation type="submission" date="2015-11" db="EMBL/GenBank/DDBJ databases">
        <title>Genomic analysis of 38 Legionella species identifies large and diverse effector repertoires.</title>
        <authorList>
            <person name="Burstein D."/>
            <person name="Amaro F."/>
            <person name="Zusman T."/>
            <person name="Lifshitz Z."/>
            <person name="Cohen O."/>
            <person name="Gilbert J.A."/>
            <person name="Pupko T."/>
            <person name="Shuman H.A."/>
            <person name="Segal G."/>
        </authorList>
    </citation>
    <scope>NUCLEOTIDE SEQUENCE [LARGE SCALE GENOMIC DNA]</scope>
    <source>
        <strain evidence="1 2">ATCC 51914</strain>
    </source>
</reference>
<dbReference type="InterPro" id="IPR050353">
    <property type="entry name" value="PyrK_electron_transfer"/>
</dbReference>
<dbReference type="Gene3D" id="3.40.50.80">
    <property type="entry name" value="Nucleotide-binding domain of ferredoxin-NADP reductase (FNR) module"/>
    <property type="match status" value="1"/>
</dbReference>
<dbReference type="PANTHER" id="PTHR43513:SF3">
    <property type="entry name" value="DIHYDROOROTATE DEHYDROGENASE B (NAD(+)), ELECTRON TRANSFER SUBUNIT-RELATED"/>
    <property type="match status" value="1"/>
</dbReference>
<gene>
    <name evidence="1" type="ORF">Lwal_2978</name>
</gene>
<dbReference type="PATRIC" id="fig|66969.6.peg.3243"/>
<dbReference type="PANTHER" id="PTHR43513">
    <property type="entry name" value="DIHYDROOROTATE DEHYDROGENASE B (NAD(+)), ELECTRON TRANSFER SUBUNIT"/>
    <property type="match status" value="1"/>
</dbReference>
<evidence type="ECO:0000313" key="2">
    <source>
        <dbReference type="Proteomes" id="UP000054729"/>
    </source>
</evidence>
<dbReference type="EMBL" id="LNZB01000060">
    <property type="protein sequence ID" value="KTD74937.1"/>
    <property type="molecule type" value="Genomic_DNA"/>
</dbReference>
<dbReference type="RefSeq" id="WP_058481581.1">
    <property type="nucleotide sequence ID" value="NZ_CAAAIQ010000022.1"/>
</dbReference>
<keyword evidence="2" id="KW-1185">Reference proteome</keyword>